<comment type="caution">
    <text evidence="1">The sequence shown here is derived from an EMBL/GenBank/DDBJ whole genome shotgun (WGS) entry which is preliminary data.</text>
</comment>
<dbReference type="RefSeq" id="WP_147093461.1">
    <property type="nucleotide sequence ID" value="NZ_BJVC01000003.1"/>
</dbReference>
<evidence type="ECO:0000313" key="2">
    <source>
        <dbReference type="Proteomes" id="UP000321405"/>
    </source>
</evidence>
<reference evidence="1 2" key="1">
    <citation type="submission" date="2019-07" db="EMBL/GenBank/DDBJ databases">
        <title>Whole genome shotgun sequence of Swaminathania salitolerans NBRC 104436.</title>
        <authorList>
            <person name="Hosoyama A."/>
            <person name="Uohara A."/>
            <person name="Ohji S."/>
            <person name="Ichikawa N."/>
        </authorList>
    </citation>
    <scope>NUCLEOTIDE SEQUENCE [LARGE SCALE GENOMIC DNA]</scope>
    <source>
        <strain evidence="1 2">NBRC 104436</strain>
    </source>
</reference>
<keyword evidence="2" id="KW-1185">Reference proteome</keyword>
<sequence length="278" mass="31449">MTAHSRVHFVSGLPRSGSTLLNALLSQNPGLRVSGRSSPIAPMILTLTSVMTESEYRHDFPPARRDRILTQIVDGYFGVSPTDSRRPVLIDTHRDWCARLNLIEALFPSARIVCCVRDPVWILDSLERLIIRDPLLSSRIVPVGHRATQHGRLEHLLSPDGVFGYAWRVLTEAFHGPFADRLILVDYEYLARYPGDVLRRLERLLDLPRHDYDTDNLTQMDAHAYDTALATPGLHVVRPQIRFEPRRTILPPATVDRLQGGMFWRTPDAVARGAEILA</sequence>
<gene>
    <name evidence="1" type="ORF">SSA02_15240</name>
</gene>
<dbReference type="InterPro" id="IPR027417">
    <property type="entry name" value="P-loop_NTPase"/>
</dbReference>
<evidence type="ECO:0008006" key="3">
    <source>
        <dbReference type="Google" id="ProtNLM"/>
    </source>
</evidence>
<protein>
    <recommendedName>
        <fullName evidence="3">Sulfotransferase</fullName>
    </recommendedName>
</protein>
<dbReference type="Proteomes" id="UP000321405">
    <property type="component" value="Unassembled WGS sequence"/>
</dbReference>
<name>A0A511BPV4_9PROT</name>
<evidence type="ECO:0000313" key="1">
    <source>
        <dbReference type="EMBL" id="GEL02361.1"/>
    </source>
</evidence>
<dbReference type="AlphaFoldDB" id="A0A511BPV4"/>
<dbReference type="SUPFAM" id="SSF52540">
    <property type="entry name" value="P-loop containing nucleoside triphosphate hydrolases"/>
    <property type="match status" value="1"/>
</dbReference>
<dbReference type="EMBL" id="BJVC01000003">
    <property type="protein sequence ID" value="GEL02361.1"/>
    <property type="molecule type" value="Genomic_DNA"/>
</dbReference>
<organism evidence="1 2">
    <name type="scientific">Swaminathania salitolerans</name>
    <dbReference type="NCBI Taxonomy" id="182838"/>
    <lineage>
        <taxon>Bacteria</taxon>
        <taxon>Pseudomonadati</taxon>
        <taxon>Pseudomonadota</taxon>
        <taxon>Alphaproteobacteria</taxon>
        <taxon>Acetobacterales</taxon>
        <taxon>Acetobacteraceae</taxon>
        <taxon>Swaminathania</taxon>
    </lineage>
</organism>
<proteinExistence type="predicted"/>
<dbReference type="Pfam" id="PF13469">
    <property type="entry name" value="Sulfotransfer_3"/>
    <property type="match status" value="1"/>
</dbReference>
<accession>A0A511BPV4</accession>
<dbReference type="OrthoDB" id="9800698at2"/>
<dbReference type="Gene3D" id="3.40.50.300">
    <property type="entry name" value="P-loop containing nucleotide triphosphate hydrolases"/>
    <property type="match status" value="1"/>
</dbReference>